<dbReference type="Proteomes" id="UP000188268">
    <property type="component" value="Unassembled WGS sequence"/>
</dbReference>
<reference evidence="1 2" key="1">
    <citation type="submission" date="2013-09" db="EMBL/GenBank/DDBJ databases">
        <title>Corchorus capsularis genome sequencing.</title>
        <authorList>
            <person name="Alam M."/>
            <person name="Haque M.S."/>
            <person name="Islam M.S."/>
            <person name="Emdad E.M."/>
            <person name="Islam M.M."/>
            <person name="Ahmed B."/>
            <person name="Halim A."/>
            <person name="Hossen Q.M.M."/>
            <person name="Hossain M.Z."/>
            <person name="Ahmed R."/>
            <person name="Khan M.M."/>
            <person name="Islam R."/>
            <person name="Rashid M.M."/>
            <person name="Khan S.A."/>
            <person name="Rahman M.S."/>
            <person name="Alam M."/>
        </authorList>
    </citation>
    <scope>NUCLEOTIDE SEQUENCE [LARGE SCALE GENOMIC DNA]</scope>
    <source>
        <strain evidence="2">cv. CVL-1</strain>
        <tissue evidence="1">Whole seedling</tissue>
    </source>
</reference>
<protein>
    <submittedName>
        <fullName evidence="1">Uncharacterized protein</fullName>
    </submittedName>
</protein>
<sequence>VASWPNIQHVQQIYFHLVMEL</sequence>
<feature type="non-terminal residue" evidence="1">
    <location>
        <position position="1"/>
    </location>
</feature>
<comment type="caution">
    <text evidence="1">The sequence shown here is derived from an EMBL/GenBank/DDBJ whole genome shotgun (WGS) entry which is preliminary data.</text>
</comment>
<dbReference type="AlphaFoldDB" id="A0A1R3KI39"/>
<dbReference type="Gramene" id="OMP06757">
    <property type="protein sequence ID" value="OMP06757"/>
    <property type="gene ID" value="CCACVL1_01441"/>
</dbReference>
<organism evidence="1 2">
    <name type="scientific">Corchorus capsularis</name>
    <name type="common">Jute</name>
    <dbReference type="NCBI Taxonomy" id="210143"/>
    <lineage>
        <taxon>Eukaryota</taxon>
        <taxon>Viridiplantae</taxon>
        <taxon>Streptophyta</taxon>
        <taxon>Embryophyta</taxon>
        <taxon>Tracheophyta</taxon>
        <taxon>Spermatophyta</taxon>
        <taxon>Magnoliopsida</taxon>
        <taxon>eudicotyledons</taxon>
        <taxon>Gunneridae</taxon>
        <taxon>Pentapetalae</taxon>
        <taxon>rosids</taxon>
        <taxon>malvids</taxon>
        <taxon>Malvales</taxon>
        <taxon>Malvaceae</taxon>
        <taxon>Grewioideae</taxon>
        <taxon>Apeibeae</taxon>
        <taxon>Corchorus</taxon>
    </lineage>
</organism>
<accession>A0A1R3KI39</accession>
<evidence type="ECO:0000313" key="2">
    <source>
        <dbReference type="Proteomes" id="UP000188268"/>
    </source>
</evidence>
<dbReference type="EMBL" id="AWWV01004789">
    <property type="protein sequence ID" value="OMP06757.1"/>
    <property type="molecule type" value="Genomic_DNA"/>
</dbReference>
<keyword evidence="2" id="KW-1185">Reference proteome</keyword>
<gene>
    <name evidence="1" type="ORF">CCACVL1_01441</name>
</gene>
<name>A0A1R3KI39_COCAP</name>
<evidence type="ECO:0000313" key="1">
    <source>
        <dbReference type="EMBL" id="OMP06757.1"/>
    </source>
</evidence>
<proteinExistence type="predicted"/>